<keyword evidence="1" id="KW-0812">Transmembrane</keyword>
<feature type="transmembrane region" description="Helical" evidence="1">
    <location>
        <begin position="89"/>
        <end position="107"/>
    </location>
</feature>
<dbReference type="Proteomes" id="UP000314294">
    <property type="component" value="Unassembled WGS sequence"/>
</dbReference>
<organism evidence="2 3">
    <name type="scientific">Liparis tanakae</name>
    <name type="common">Tanaka's snailfish</name>
    <dbReference type="NCBI Taxonomy" id="230148"/>
    <lineage>
        <taxon>Eukaryota</taxon>
        <taxon>Metazoa</taxon>
        <taxon>Chordata</taxon>
        <taxon>Craniata</taxon>
        <taxon>Vertebrata</taxon>
        <taxon>Euteleostomi</taxon>
        <taxon>Actinopterygii</taxon>
        <taxon>Neopterygii</taxon>
        <taxon>Teleostei</taxon>
        <taxon>Neoteleostei</taxon>
        <taxon>Acanthomorphata</taxon>
        <taxon>Eupercaria</taxon>
        <taxon>Perciformes</taxon>
        <taxon>Cottioidei</taxon>
        <taxon>Cottales</taxon>
        <taxon>Liparidae</taxon>
        <taxon>Liparis</taxon>
    </lineage>
</organism>
<evidence type="ECO:0000256" key="1">
    <source>
        <dbReference type="SAM" id="Phobius"/>
    </source>
</evidence>
<reference evidence="2 3" key="1">
    <citation type="submission" date="2019-03" db="EMBL/GenBank/DDBJ databases">
        <title>First draft genome of Liparis tanakae, snailfish: a comprehensive survey of snailfish specific genes.</title>
        <authorList>
            <person name="Kim W."/>
            <person name="Song I."/>
            <person name="Jeong J.-H."/>
            <person name="Kim D."/>
            <person name="Kim S."/>
            <person name="Ryu S."/>
            <person name="Song J.Y."/>
            <person name="Lee S.K."/>
        </authorList>
    </citation>
    <scope>NUCLEOTIDE SEQUENCE [LARGE SCALE GENOMIC DNA]</scope>
    <source>
        <tissue evidence="2">Muscle</tissue>
    </source>
</reference>
<evidence type="ECO:0000313" key="3">
    <source>
        <dbReference type="Proteomes" id="UP000314294"/>
    </source>
</evidence>
<sequence length="138" mass="16276">MTSTRGLSKRLTGCVRGPSFVGVPLCRRLSQKRHDVVLQNNVRPVGAGDAFTCWRCLHLLAEIQPLDTEHDPRRPQWTTLCPVNQFRDYYYYYMGLLLLPVIIIIIIRDYYYYRLYLLLLSVIVIIIIISYNNNYYQL</sequence>
<accession>A0A4Z2FE17</accession>
<gene>
    <name evidence="2" type="ORF">EYF80_050689</name>
</gene>
<evidence type="ECO:0000313" key="2">
    <source>
        <dbReference type="EMBL" id="TNN39125.1"/>
    </source>
</evidence>
<dbReference type="AlphaFoldDB" id="A0A4Z2FE17"/>
<protein>
    <submittedName>
        <fullName evidence="2">Uncharacterized protein</fullName>
    </submittedName>
</protein>
<keyword evidence="1" id="KW-0472">Membrane</keyword>
<comment type="caution">
    <text evidence="2">The sequence shown here is derived from an EMBL/GenBank/DDBJ whole genome shotgun (WGS) entry which is preliminary data.</text>
</comment>
<keyword evidence="3" id="KW-1185">Reference proteome</keyword>
<dbReference type="EMBL" id="SRLO01001306">
    <property type="protein sequence ID" value="TNN39125.1"/>
    <property type="molecule type" value="Genomic_DNA"/>
</dbReference>
<name>A0A4Z2FE17_9TELE</name>
<proteinExistence type="predicted"/>
<feature type="transmembrane region" description="Helical" evidence="1">
    <location>
        <begin position="113"/>
        <end position="131"/>
    </location>
</feature>
<keyword evidence="1" id="KW-1133">Transmembrane helix</keyword>